<feature type="signal peptide" evidence="1">
    <location>
        <begin position="1"/>
        <end position="18"/>
    </location>
</feature>
<proteinExistence type="predicted"/>
<keyword evidence="2" id="KW-0378">Hydrolase</keyword>
<gene>
    <name evidence="2" type="ORF">Ocin01_03436</name>
</gene>
<dbReference type="OrthoDB" id="8249724at2759"/>
<keyword evidence="3" id="KW-1185">Reference proteome</keyword>
<keyword evidence="2" id="KW-0858">Xylan degradation</keyword>
<dbReference type="SUPFAM" id="SSF51445">
    <property type="entry name" value="(Trans)glycosidases"/>
    <property type="match status" value="1"/>
</dbReference>
<keyword evidence="2" id="KW-0624">Polysaccharide degradation</keyword>
<reference evidence="2 3" key="1">
    <citation type="journal article" date="2016" name="Genome Biol. Evol.">
        <title>Gene Family Evolution Reflects Adaptation to Soil Environmental Stressors in the Genome of the Collembolan Orchesella cincta.</title>
        <authorList>
            <person name="Faddeeva-Vakhrusheva A."/>
            <person name="Derks M.F."/>
            <person name="Anvar S.Y."/>
            <person name="Agamennone V."/>
            <person name="Suring W."/>
            <person name="Smit S."/>
            <person name="van Straalen N.M."/>
            <person name="Roelofs D."/>
        </authorList>
    </citation>
    <scope>NUCLEOTIDE SEQUENCE [LARGE SCALE GENOMIC DNA]</scope>
    <source>
        <tissue evidence="2">Mixed pool</tissue>
    </source>
</reference>
<dbReference type="STRING" id="48709.A0A1D2ND95"/>
<name>A0A1D2ND95_ORCCI</name>
<dbReference type="PANTHER" id="PTHR42767:SF1">
    <property type="entry name" value="ENDO-BETA-1,6-GALACTANASE-LIKE DOMAIN-CONTAINING PROTEIN"/>
    <property type="match status" value="1"/>
</dbReference>
<dbReference type="Proteomes" id="UP000094527">
    <property type="component" value="Unassembled WGS sequence"/>
</dbReference>
<comment type="caution">
    <text evidence="2">The sequence shown here is derived from an EMBL/GenBank/DDBJ whole genome shotgun (WGS) entry which is preliminary data.</text>
</comment>
<keyword evidence="2" id="KW-0326">Glycosidase</keyword>
<keyword evidence="1" id="KW-0732">Signal</keyword>
<keyword evidence="2" id="KW-0119">Carbohydrate metabolism</keyword>
<dbReference type="GO" id="GO:0045493">
    <property type="term" value="P:xylan catabolic process"/>
    <property type="evidence" value="ECO:0007669"/>
    <property type="project" value="UniProtKB-KW"/>
</dbReference>
<dbReference type="InterPro" id="IPR039743">
    <property type="entry name" value="6GAL/EXGAL"/>
</dbReference>
<organism evidence="2 3">
    <name type="scientific">Orchesella cincta</name>
    <name type="common">Springtail</name>
    <name type="synonym">Podura cincta</name>
    <dbReference type="NCBI Taxonomy" id="48709"/>
    <lineage>
        <taxon>Eukaryota</taxon>
        <taxon>Metazoa</taxon>
        <taxon>Ecdysozoa</taxon>
        <taxon>Arthropoda</taxon>
        <taxon>Hexapoda</taxon>
        <taxon>Collembola</taxon>
        <taxon>Entomobryomorpha</taxon>
        <taxon>Entomobryoidea</taxon>
        <taxon>Orchesellidae</taxon>
        <taxon>Orchesellinae</taxon>
        <taxon>Orchesella</taxon>
    </lineage>
</organism>
<dbReference type="Gene3D" id="3.20.20.80">
    <property type="entry name" value="Glycosidases"/>
    <property type="match status" value="1"/>
</dbReference>
<dbReference type="GO" id="GO:0004553">
    <property type="term" value="F:hydrolase activity, hydrolyzing O-glycosyl compounds"/>
    <property type="evidence" value="ECO:0007669"/>
    <property type="project" value="InterPro"/>
</dbReference>
<dbReference type="PANTHER" id="PTHR42767">
    <property type="entry name" value="ENDO-BETA-1,6-GALACTANASE"/>
    <property type="match status" value="1"/>
</dbReference>
<dbReference type="AlphaFoldDB" id="A0A1D2ND95"/>
<dbReference type="EMBL" id="LJIJ01000081">
    <property type="protein sequence ID" value="ODN03237.1"/>
    <property type="molecule type" value="Genomic_DNA"/>
</dbReference>
<sequence length="451" mass="52024">MITRIVILLVLFSKSGESNTFCELPFEGFGVFLGSVSHFSWSAPGTIAKVFDLVYHDLGIRLYRTSYEPEFSKVPGEYEIKCNDNKTCHWDEVHQVISKYDNISVFASIWIAPYYLMDMKTYELPTENEIQYLYYIQNITSIIKKQYGITIEKISPINEPENVFASWDHTNMSPAQLCKMIHHFRSKDPLISLCPENSYFWVSDWYKDFVVNSVDCRTVCDIHVTHAYAPNLDTTSPDFPLAYYDLTEYSERGTTKPIWMTEVSSTWSHADKNQMKEALDLATNIVHMVGSTCIQRYYYWYAYTSYYSGESLIWGGEDNSLQLPKKYFTYKHFTSASTNVSTTPHVRRCDEWATAKGVLCLSFEDRNAVFVNGHDGLNPFIEMNGSKCRKLCCTTSTQDFFCSDEMNRIPENSVCSCYNIMPDLRYEGSNAGKKQFISELMVMGLLYLVVI</sequence>
<feature type="chain" id="PRO_5008905393" evidence="1">
    <location>
        <begin position="19"/>
        <end position="451"/>
    </location>
</feature>
<evidence type="ECO:0000313" key="2">
    <source>
        <dbReference type="EMBL" id="ODN03237.1"/>
    </source>
</evidence>
<evidence type="ECO:0000313" key="3">
    <source>
        <dbReference type="Proteomes" id="UP000094527"/>
    </source>
</evidence>
<protein>
    <submittedName>
        <fullName evidence="2">Glucuronoxylanase XynC</fullName>
    </submittedName>
</protein>
<evidence type="ECO:0000256" key="1">
    <source>
        <dbReference type="SAM" id="SignalP"/>
    </source>
</evidence>
<accession>A0A1D2ND95</accession>
<dbReference type="InterPro" id="IPR017853">
    <property type="entry name" value="GH"/>
</dbReference>
<dbReference type="OMA" id="NIVASWE"/>